<comment type="caution">
    <text evidence="2">The sequence shown here is derived from an EMBL/GenBank/DDBJ whole genome shotgun (WGS) entry which is preliminary data.</text>
</comment>
<name>A0A5B7JHU2_PORTR</name>
<evidence type="ECO:0000313" key="2">
    <source>
        <dbReference type="EMBL" id="MPC94155.1"/>
    </source>
</evidence>
<dbReference type="PROSITE" id="PS51257">
    <property type="entry name" value="PROKAR_LIPOPROTEIN"/>
    <property type="match status" value="1"/>
</dbReference>
<reference evidence="2 3" key="1">
    <citation type="submission" date="2019-05" db="EMBL/GenBank/DDBJ databases">
        <title>Another draft genome of Portunus trituberculatus and its Hox gene families provides insights of decapod evolution.</title>
        <authorList>
            <person name="Jeong J.-H."/>
            <person name="Song I."/>
            <person name="Kim S."/>
            <person name="Choi T."/>
            <person name="Kim D."/>
            <person name="Ryu S."/>
            <person name="Kim W."/>
        </authorList>
    </citation>
    <scope>NUCLEOTIDE SEQUENCE [LARGE SCALE GENOMIC DNA]</scope>
    <source>
        <tissue evidence="2">Muscle</tissue>
    </source>
</reference>
<gene>
    <name evidence="2" type="ORF">E2C01_089311</name>
</gene>
<evidence type="ECO:0000256" key="1">
    <source>
        <dbReference type="SAM" id="MobiDB-lite"/>
    </source>
</evidence>
<feature type="region of interest" description="Disordered" evidence="1">
    <location>
        <begin position="58"/>
        <end position="101"/>
    </location>
</feature>
<keyword evidence="3" id="KW-1185">Reference proteome</keyword>
<accession>A0A5B7JHU2</accession>
<evidence type="ECO:0000313" key="3">
    <source>
        <dbReference type="Proteomes" id="UP000324222"/>
    </source>
</evidence>
<dbReference type="EMBL" id="VSRR010097476">
    <property type="protein sequence ID" value="MPC94155.1"/>
    <property type="molecule type" value="Genomic_DNA"/>
</dbReference>
<proteinExistence type="predicted"/>
<dbReference type="AlphaFoldDB" id="A0A5B7JHU2"/>
<sequence>MYTSKPCSWFVFLSHGPDHPPAGVAWGGCILIRDRCLGGKERIQLRLLMEEVAAPPRLLPPLPSHHSTGQETRSRLTSSGTNFNLPHPAARSPRLGEVPLI</sequence>
<dbReference type="Proteomes" id="UP000324222">
    <property type="component" value="Unassembled WGS sequence"/>
</dbReference>
<feature type="compositionally biased region" description="Polar residues" evidence="1">
    <location>
        <begin position="65"/>
        <end position="84"/>
    </location>
</feature>
<protein>
    <submittedName>
        <fullName evidence="2">Uncharacterized protein</fullName>
    </submittedName>
</protein>
<organism evidence="2 3">
    <name type="scientific">Portunus trituberculatus</name>
    <name type="common">Swimming crab</name>
    <name type="synonym">Neptunus trituberculatus</name>
    <dbReference type="NCBI Taxonomy" id="210409"/>
    <lineage>
        <taxon>Eukaryota</taxon>
        <taxon>Metazoa</taxon>
        <taxon>Ecdysozoa</taxon>
        <taxon>Arthropoda</taxon>
        <taxon>Crustacea</taxon>
        <taxon>Multicrustacea</taxon>
        <taxon>Malacostraca</taxon>
        <taxon>Eumalacostraca</taxon>
        <taxon>Eucarida</taxon>
        <taxon>Decapoda</taxon>
        <taxon>Pleocyemata</taxon>
        <taxon>Brachyura</taxon>
        <taxon>Eubrachyura</taxon>
        <taxon>Portunoidea</taxon>
        <taxon>Portunidae</taxon>
        <taxon>Portuninae</taxon>
        <taxon>Portunus</taxon>
    </lineage>
</organism>